<protein>
    <submittedName>
        <fullName evidence="3">Uncharacterized protein</fullName>
    </submittedName>
</protein>
<evidence type="ECO:0000256" key="1">
    <source>
        <dbReference type="SAM" id="Coils"/>
    </source>
</evidence>
<feature type="region of interest" description="Disordered" evidence="2">
    <location>
        <begin position="1"/>
        <end position="30"/>
    </location>
</feature>
<name>A0AA88Q8A7_9TELE</name>
<evidence type="ECO:0000256" key="2">
    <source>
        <dbReference type="SAM" id="MobiDB-lite"/>
    </source>
</evidence>
<keyword evidence="4" id="KW-1185">Reference proteome</keyword>
<organism evidence="3 4">
    <name type="scientific">Cirrhinus molitorella</name>
    <name type="common">mud carp</name>
    <dbReference type="NCBI Taxonomy" id="172907"/>
    <lineage>
        <taxon>Eukaryota</taxon>
        <taxon>Metazoa</taxon>
        <taxon>Chordata</taxon>
        <taxon>Craniata</taxon>
        <taxon>Vertebrata</taxon>
        <taxon>Euteleostomi</taxon>
        <taxon>Actinopterygii</taxon>
        <taxon>Neopterygii</taxon>
        <taxon>Teleostei</taxon>
        <taxon>Ostariophysi</taxon>
        <taxon>Cypriniformes</taxon>
        <taxon>Cyprinidae</taxon>
        <taxon>Labeoninae</taxon>
        <taxon>Labeonini</taxon>
        <taxon>Cirrhinus</taxon>
    </lineage>
</organism>
<sequence length="157" mass="18411">MNTQSSSPDLKPTSAENPAQDHSPPLLKSIPLLQEHFTRLEMVQLRETILEQEQPTRAHHTELQQNSDHITQRLSALTKQVKSLQTEKESHQKELATLRFQLQDREHLTLEMRQQLIEEREQQRSEIQALKEQMRELLQTRLEPEQIDRAQTLPSSP</sequence>
<gene>
    <name evidence="3" type="ORF">Q8A67_003587</name>
</gene>
<accession>A0AA88Q8A7</accession>
<evidence type="ECO:0000313" key="3">
    <source>
        <dbReference type="EMBL" id="KAK2911454.1"/>
    </source>
</evidence>
<dbReference type="Proteomes" id="UP001187343">
    <property type="component" value="Unassembled WGS sequence"/>
</dbReference>
<proteinExistence type="predicted"/>
<keyword evidence="1" id="KW-0175">Coiled coil</keyword>
<evidence type="ECO:0000313" key="4">
    <source>
        <dbReference type="Proteomes" id="UP001187343"/>
    </source>
</evidence>
<comment type="caution">
    <text evidence="3">The sequence shown here is derived from an EMBL/GenBank/DDBJ whole genome shotgun (WGS) entry which is preliminary data.</text>
</comment>
<reference evidence="3" key="1">
    <citation type="submission" date="2023-08" db="EMBL/GenBank/DDBJ databases">
        <title>Chromosome-level Genome Assembly of mud carp (Cirrhinus molitorella).</title>
        <authorList>
            <person name="Liu H."/>
        </authorList>
    </citation>
    <scope>NUCLEOTIDE SEQUENCE</scope>
    <source>
        <strain evidence="3">Prfri</strain>
        <tissue evidence="3">Muscle</tissue>
    </source>
</reference>
<dbReference type="AlphaFoldDB" id="A0AA88Q8A7"/>
<dbReference type="EMBL" id="JAUYZG010000003">
    <property type="protein sequence ID" value="KAK2911454.1"/>
    <property type="molecule type" value="Genomic_DNA"/>
</dbReference>
<feature type="coiled-coil region" evidence="1">
    <location>
        <begin position="67"/>
        <end position="140"/>
    </location>
</feature>